<sequence length="316" mass="37428">MNYKVPLVKPVQKDYDEIEDKPIEDVIVEKKDGDIYEWNLIFHIENVKEGDSFNDQLYFGQITFPQAYPFEPPTIKICKIPNIEAPKKPLYLPITEDWRFCTARQPAPQFPINNARYTTQLYPHIFEYIHAENFYKHIIPSEMDSIMGRSEAFRLPIPPSFVELSVWEEQPIWLHDQLDNAILIGLTTVDRMFDCLVQLQDRNVQRFNLVTIYENFDQHVYDLVAKVLSNFITVMDPTMLPSKIQINFHEHVYLQSEFITNLRQENSSSNTTFEVQSGPNFRRIIFQRQDRWKLSIELQRYTEGNNGHFKLEIIDS</sequence>
<keyword evidence="2" id="KW-1185">Reference proteome</keyword>
<evidence type="ECO:0000313" key="3">
    <source>
        <dbReference type="WBParaSite" id="ACRNAN_scaffold1531.g11230.t1"/>
    </source>
</evidence>
<dbReference type="WBParaSite" id="ACRNAN_scaffold1531.g11230.t1">
    <property type="protein sequence ID" value="ACRNAN_scaffold1531.g11230.t1"/>
    <property type="gene ID" value="ACRNAN_scaffold1531.g11230"/>
</dbReference>
<evidence type="ECO:0000259" key="1">
    <source>
        <dbReference type="Pfam" id="PF00179"/>
    </source>
</evidence>
<dbReference type="InterPro" id="IPR016135">
    <property type="entry name" value="UBQ-conjugating_enzyme/RWD"/>
</dbReference>
<dbReference type="SUPFAM" id="SSF54495">
    <property type="entry name" value="UBC-like"/>
    <property type="match status" value="1"/>
</dbReference>
<organism evidence="2 3">
    <name type="scientific">Acrobeloides nanus</name>
    <dbReference type="NCBI Taxonomy" id="290746"/>
    <lineage>
        <taxon>Eukaryota</taxon>
        <taxon>Metazoa</taxon>
        <taxon>Ecdysozoa</taxon>
        <taxon>Nematoda</taxon>
        <taxon>Chromadorea</taxon>
        <taxon>Rhabditida</taxon>
        <taxon>Tylenchina</taxon>
        <taxon>Cephalobomorpha</taxon>
        <taxon>Cephaloboidea</taxon>
        <taxon>Cephalobidae</taxon>
        <taxon>Acrobeloides</taxon>
    </lineage>
</organism>
<dbReference type="Pfam" id="PF00179">
    <property type="entry name" value="UQ_con"/>
    <property type="match status" value="1"/>
</dbReference>
<evidence type="ECO:0000313" key="2">
    <source>
        <dbReference type="Proteomes" id="UP000887540"/>
    </source>
</evidence>
<protein>
    <submittedName>
        <fullName evidence="3">UBC core domain-containing protein</fullName>
    </submittedName>
</protein>
<dbReference type="InterPro" id="IPR000608">
    <property type="entry name" value="UBC"/>
</dbReference>
<accession>A0A914CVT4</accession>
<feature type="domain" description="UBC core" evidence="1">
    <location>
        <begin position="11"/>
        <end position="86"/>
    </location>
</feature>
<name>A0A914CVT4_9BILA</name>
<dbReference type="AlphaFoldDB" id="A0A914CVT4"/>
<dbReference type="Gene3D" id="3.10.110.10">
    <property type="entry name" value="Ubiquitin Conjugating Enzyme"/>
    <property type="match status" value="1"/>
</dbReference>
<proteinExistence type="predicted"/>
<dbReference type="Proteomes" id="UP000887540">
    <property type="component" value="Unplaced"/>
</dbReference>
<reference evidence="3" key="1">
    <citation type="submission" date="2022-11" db="UniProtKB">
        <authorList>
            <consortium name="WormBaseParasite"/>
        </authorList>
    </citation>
    <scope>IDENTIFICATION</scope>
</reference>
<dbReference type="CDD" id="cd00195">
    <property type="entry name" value="UBCc_UEV"/>
    <property type="match status" value="1"/>
</dbReference>